<dbReference type="EMBL" id="BQXS01001514">
    <property type="protein sequence ID" value="GKT30724.1"/>
    <property type="molecule type" value="Genomic_DNA"/>
</dbReference>
<evidence type="ECO:0000313" key="2">
    <source>
        <dbReference type="Proteomes" id="UP001057375"/>
    </source>
</evidence>
<dbReference type="Proteomes" id="UP001057375">
    <property type="component" value="Unassembled WGS sequence"/>
</dbReference>
<keyword evidence="2" id="KW-1185">Reference proteome</keyword>
<gene>
    <name evidence="1" type="ORF">ADUPG1_001661</name>
</gene>
<evidence type="ECO:0000313" key="1">
    <source>
        <dbReference type="EMBL" id="GKT30724.1"/>
    </source>
</evidence>
<protein>
    <submittedName>
        <fullName evidence="1">Uncharacterized protein</fullName>
    </submittedName>
</protein>
<accession>A0ABQ5KDV8</accession>
<comment type="caution">
    <text evidence="1">The sequence shown here is derived from an EMBL/GenBank/DDBJ whole genome shotgun (WGS) entry which is preliminary data.</text>
</comment>
<name>A0ABQ5KDV8_9EUKA</name>
<organism evidence="1 2">
    <name type="scientific">Aduncisulcus paluster</name>
    <dbReference type="NCBI Taxonomy" id="2918883"/>
    <lineage>
        <taxon>Eukaryota</taxon>
        <taxon>Metamonada</taxon>
        <taxon>Carpediemonas-like organisms</taxon>
        <taxon>Aduncisulcus</taxon>
    </lineage>
</organism>
<proteinExistence type="predicted"/>
<reference evidence="1" key="1">
    <citation type="submission" date="2022-03" db="EMBL/GenBank/DDBJ databases">
        <title>Draft genome sequence of Aduncisulcus paluster, a free-living microaerophilic Fornicata.</title>
        <authorList>
            <person name="Yuyama I."/>
            <person name="Kume K."/>
            <person name="Tamura T."/>
            <person name="Inagaki Y."/>
            <person name="Hashimoto T."/>
        </authorList>
    </citation>
    <scope>NUCLEOTIDE SEQUENCE</scope>
    <source>
        <strain evidence="1">NY0171</strain>
    </source>
</reference>
<sequence length="66" mass="7814">MEVTGSAFMDCVRYFLFRFRLVCPPYRKCEAEDRDMVQLNLFGQSLVNTFGKVRRTVLRMSKEEVV</sequence>
<feature type="non-terminal residue" evidence="1">
    <location>
        <position position="66"/>
    </location>
</feature>